<feature type="region of interest" description="Disordered" evidence="9">
    <location>
        <begin position="153"/>
        <end position="172"/>
    </location>
</feature>
<dbReference type="InterPro" id="IPR036236">
    <property type="entry name" value="Znf_C2H2_sf"/>
</dbReference>
<evidence type="ECO:0000313" key="12">
    <source>
        <dbReference type="WBParaSite" id="ALUE_0001554601-mRNA-1"/>
    </source>
</evidence>
<evidence type="ECO:0000256" key="6">
    <source>
        <dbReference type="ARBA" id="ARBA00022771"/>
    </source>
</evidence>
<sequence length="426" mass="48554">MSGKLDATTGLTCICCRVVFANSDIQREHYRTDWHRYNLKRKVQVAALPPITADQFQEKVLSYRDKAAEEEAAASHRLFCEVCNKQFQSTNAYDNHLNSKRHKENDSKSSQNTTRKVDAVNLPTSHLAKQSTEKENKVVDRIDALIESNVEEEDSDSEGWVTDHGTDTENEEYDESKGIAITVCLFCLSPSANMEQNLAHMGRFHGFFLPDVEFCVDVEGMLRYLGLKVGSGNMCLLCNEKGRRFRSLDACQKHMKDKAHCRVAHDGNAMLEYEEFYDYRYDIKQLNRSAVVHCIESLRATLVDFICSSMYAENEEDVESSDVLVEDGYSLVLPSGARIGHRSLMRYYRQHLKPVSEEGWRKNKDKQTVGRLIGQYKALGWTGTTGTLAVQRAKDIHFMKRLSSEQWLKLGITSNKLFVSRGRSGQ</sequence>
<dbReference type="InterPro" id="IPR040025">
    <property type="entry name" value="Znf622/Rei1/Reh1"/>
</dbReference>
<comment type="similarity">
    <text evidence="8">Belongs to the REI1 family.</text>
</comment>
<dbReference type="Pfam" id="PF12756">
    <property type="entry name" value="zf-C2H2_2"/>
    <property type="match status" value="1"/>
</dbReference>
<protein>
    <submittedName>
        <fullName evidence="12">C2H2-type domain-containing protein</fullName>
    </submittedName>
</protein>
<dbReference type="PROSITE" id="PS00028">
    <property type="entry name" value="ZINC_FINGER_C2H2_1"/>
    <property type="match status" value="1"/>
</dbReference>
<keyword evidence="11" id="KW-1185">Reference proteome</keyword>
<evidence type="ECO:0000256" key="8">
    <source>
        <dbReference type="ARBA" id="ARBA00034126"/>
    </source>
</evidence>
<evidence type="ECO:0000259" key="10">
    <source>
        <dbReference type="PROSITE" id="PS00028"/>
    </source>
</evidence>
<keyword evidence="2" id="KW-0963">Cytoplasm</keyword>
<feature type="region of interest" description="Disordered" evidence="9">
    <location>
        <begin position="94"/>
        <end position="120"/>
    </location>
</feature>
<evidence type="ECO:0000256" key="5">
    <source>
        <dbReference type="ARBA" id="ARBA00022737"/>
    </source>
</evidence>
<keyword evidence="6" id="KW-0863">Zinc-finger</keyword>
<dbReference type="InterPro" id="IPR041661">
    <property type="entry name" value="ZN622/Rei1/Reh1_Znf-C2H2"/>
</dbReference>
<dbReference type="InterPro" id="IPR003604">
    <property type="entry name" value="Matrin/U1-like-C_Znf_C2H2"/>
</dbReference>
<evidence type="ECO:0000256" key="7">
    <source>
        <dbReference type="ARBA" id="ARBA00022833"/>
    </source>
</evidence>
<reference evidence="12" key="1">
    <citation type="submission" date="2017-02" db="UniProtKB">
        <authorList>
            <consortium name="WormBaseParasite"/>
        </authorList>
    </citation>
    <scope>IDENTIFICATION</scope>
</reference>
<accession>A0A0M3ICE4</accession>
<dbReference type="PANTHER" id="PTHR13182:SF8">
    <property type="entry name" value="CYTOPLASMIC 60S SUBUNIT BIOGENESIS FACTOR ZNF622"/>
    <property type="match status" value="1"/>
</dbReference>
<dbReference type="SMART" id="SM00355">
    <property type="entry name" value="ZnF_C2H2"/>
    <property type="match status" value="4"/>
</dbReference>
<dbReference type="GO" id="GO:0042273">
    <property type="term" value="P:ribosomal large subunit biogenesis"/>
    <property type="evidence" value="ECO:0007669"/>
    <property type="project" value="TreeGrafter"/>
</dbReference>
<dbReference type="Pfam" id="PF12171">
    <property type="entry name" value="zf-C2H2_jaz"/>
    <property type="match status" value="1"/>
</dbReference>
<name>A0A0M3ICE4_ASCLU</name>
<keyword evidence="7" id="KW-0862">Zinc</keyword>
<dbReference type="SMART" id="SM00451">
    <property type="entry name" value="ZnF_U1"/>
    <property type="match status" value="2"/>
</dbReference>
<dbReference type="WBParaSite" id="ALUE_0001554601-mRNA-1">
    <property type="protein sequence ID" value="ALUE_0001554601-mRNA-1"/>
    <property type="gene ID" value="ALUE_0001554601"/>
</dbReference>
<organism evidence="11 12">
    <name type="scientific">Ascaris lumbricoides</name>
    <name type="common">Giant roundworm</name>
    <dbReference type="NCBI Taxonomy" id="6252"/>
    <lineage>
        <taxon>Eukaryota</taxon>
        <taxon>Metazoa</taxon>
        <taxon>Ecdysozoa</taxon>
        <taxon>Nematoda</taxon>
        <taxon>Chromadorea</taxon>
        <taxon>Rhabditida</taxon>
        <taxon>Spirurina</taxon>
        <taxon>Ascaridomorpha</taxon>
        <taxon>Ascaridoidea</taxon>
        <taxon>Ascarididae</taxon>
        <taxon>Ascaris</taxon>
    </lineage>
</organism>
<dbReference type="InterPro" id="IPR013087">
    <property type="entry name" value="Znf_C2H2_type"/>
</dbReference>
<evidence type="ECO:0000256" key="4">
    <source>
        <dbReference type="ARBA" id="ARBA00022723"/>
    </source>
</evidence>
<dbReference type="Gene3D" id="3.30.160.60">
    <property type="entry name" value="Classic Zinc Finger"/>
    <property type="match status" value="1"/>
</dbReference>
<dbReference type="AlphaFoldDB" id="A0A0M3ICE4"/>
<evidence type="ECO:0000256" key="2">
    <source>
        <dbReference type="ARBA" id="ARBA00022490"/>
    </source>
</evidence>
<dbReference type="GO" id="GO:0008270">
    <property type="term" value="F:zinc ion binding"/>
    <property type="evidence" value="ECO:0007669"/>
    <property type="project" value="UniProtKB-KW"/>
</dbReference>
<dbReference type="GO" id="GO:0003676">
    <property type="term" value="F:nucleic acid binding"/>
    <property type="evidence" value="ECO:0007669"/>
    <property type="project" value="InterPro"/>
</dbReference>
<dbReference type="SUPFAM" id="SSF57667">
    <property type="entry name" value="beta-beta-alpha zinc fingers"/>
    <property type="match status" value="2"/>
</dbReference>
<evidence type="ECO:0000256" key="9">
    <source>
        <dbReference type="SAM" id="MobiDB-lite"/>
    </source>
</evidence>
<keyword evidence="3" id="KW-0690">Ribosome biogenesis</keyword>
<proteinExistence type="inferred from homology"/>
<keyword evidence="5" id="KW-0677">Repeat</keyword>
<dbReference type="Proteomes" id="UP000036681">
    <property type="component" value="Unplaced"/>
</dbReference>
<evidence type="ECO:0000313" key="11">
    <source>
        <dbReference type="Proteomes" id="UP000036681"/>
    </source>
</evidence>
<dbReference type="InterPro" id="IPR022755">
    <property type="entry name" value="Znf_C2H2_jaz"/>
</dbReference>
<evidence type="ECO:0000256" key="3">
    <source>
        <dbReference type="ARBA" id="ARBA00022517"/>
    </source>
</evidence>
<comment type="subcellular location">
    <subcellularLocation>
        <location evidence="1">Cytoplasm</location>
    </subcellularLocation>
</comment>
<dbReference type="GO" id="GO:0005737">
    <property type="term" value="C:cytoplasm"/>
    <property type="evidence" value="ECO:0007669"/>
    <property type="project" value="UniProtKB-SubCell"/>
</dbReference>
<feature type="domain" description="C2H2-type" evidence="10">
    <location>
        <begin position="80"/>
        <end position="102"/>
    </location>
</feature>
<dbReference type="GO" id="GO:0030687">
    <property type="term" value="C:preribosome, large subunit precursor"/>
    <property type="evidence" value="ECO:0007669"/>
    <property type="project" value="TreeGrafter"/>
</dbReference>
<keyword evidence="4" id="KW-0479">Metal-binding</keyword>
<dbReference type="PANTHER" id="PTHR13182">
    <property type="entry name" value="ZINC FINGER PROTEIN 622"/>
    <property type="match status" value="1"/>
</dbReference>
<evidence type="ECO:0000256" key="1">
    <source>
        <dbReference type="ARBA" id="ARBA00004496"/>
    </source>
</evidence>